<accession>A0A8S2D9I9</accession>
<dbReference type="Proteomes" id="UP000682733">
    <property type="component" value="Unassembled WGS sequence"/>
</dbReference>
<evidence type="ECO:0000313" key="3">
    <source>
        <dbReference type="Proteomes" id="UP000677228"/>
    </source>
</evidence>
<comment type="caution">
    <text evidence="1">The sequence shown here is derived from an EMBL/GenBank/DDBJ whole genome shotgun (WGS) entry which is preliminary data.</text>
</comment>
<name>A0A8S2D9I9_9BILA</name>
<dbReference type="AlphaFoldDB" id="A0A8S2D9I9"/>
<dbReference type="EMBL" id="CAJNOK010001943">
    <property type="protein sequence ID" value="CAF0837021.1"/>
    <property type="molecule type" value="Genomic_DNA"/>
</dbReference>
<evidence type="ECO:0000313" key="2">
    <source>
        <dbReference type="EMBL" id="CAF3621894.1"/>
    </source>
</evidence>
<reference evidence="1" key="1">
    <citation type="submission" date="2021-02" db="EMBL/GenBank/DDBJ databases">
        <authorList>
            <person name="Nowell W R."/>
        </authorList>
    </citation>
    <scope>NUCLEOTIDE SEQUENCE</scope>
</reference>
<sequence>MTITVDEHTLDECSYTDIGYYYPELLRLKELLKISTILSIIRSHCKIFQHTIEIIEIDHDSIEEYLAYIKRVITYPRATPMQIREELDKMLRHQNLLYSNVSNISEVENSIRYQLQNADDKQVERVVAAICKSFHCDNMSTTKRYIEQWLNNSSRKDELIKYLAATVKKYRQQKYSKLIDVIKDNGINLSAPIENIKLTNVKNECSWIPRIYLKSGRLSNASGYISLQPKLVKGTVMTDKQSSVAHNLVDLFKIAKQK</sequence>
<organism evidence="1 3">
    <name type="scientific">Didymodactylos carnosus</name>
    <dbReference type="NCBI Taxonomy" id="1234261"/>
    <lineage>
        <taxon>Eukaryota</taxon>
        <taxon>Metazoa</taxon>
        <taxon>Spiralia</taxon>
        <taxon>Gnathifera</taxon>
        <taxon>Rotifera</taxon>
        <taxon>Eurotatoria</taxon>
        <taxon>Bdelloidea</taxon>
        <taxon>Philodinida</taxon>
        <taxon>Philodinidae</taxon>
        <taxon>Didymodactylos</taxon>
    </lineage>
</organism>
<evidence type="ECO:0000313" key="1">
    <source>
        <dbReference type="EMBL" id="CAF0837021.1"/>
    </source>
</evidence>
<gene>
    <name evidence="1" type="ORF">OVA965_LOCUS6447</name>
    <name evidence="2" type="ORF">TMI583_LOCUS6444</name>
</gene>
<protein>
    <submittedName>
        <fullName evidence="1">Uncharacterized protein</fullName>
    </submittedName>
</protein>
<dbReference type="EMBL" id="CAJOBA010001943">
    <property type="protein sequence ID" value="CAF3621894.1"/>
    <property type="molecule type" value="Genomic_DNA"/>
</dbReference>
<dbReference type="Proteomes" id="UP000677228">
    <property type="component" value="Unassembled WGS sequence"/>
</dbReference>
<proteinExistence type="predicted"/>